<gene>
    <name evidence="4" type="ORF">SDC9_19599</name>
</gene>
<dbReference type="GO" id="GO:0046914">
    <property type="term" value="F:transition metal ion binding"/>
    <property type="evidence" value="ECO:0007669"/>
    <property type="project" value="InterPro"/>
</dbReference>
<evidence type="ECO:0000256" key="2">
    <source>
        <dbReference type="SAM" id="MobiDB-lite"/>
    </source>
</evidence>
<dbReference type="PANTHER" id="PTHR42954:SF2">
    <property type="entry name" value="FE(2+) TRANSPORT PROTEIN A"/>
    <property type="match status" value="1"/>
</dbReference>
<dbReference type="InterPro" id="IPR007167">
    <property type="entry name" value="Fe-transptr_FeoA-like"/>
</dbReference>
<organism evidence="4">
    <name type="scientific">bioreactor metagenome</name>
    <dbReference type="NCBI Taxonomy" id="1076179"/>
    <lineage>
        <taxon>unclassified sequences</taxon>
        <taxon>metagenomes</taxon>
        <taxon>ecological metagenomes</taxon>
    </lineage>
</organism>
<comment type="caution">
    <text evidence="4">The sequence shown here is derived from an EMBL/GenBank/DDBJ whole genome shotgun (WGS) entry which is preliminary data.</text>
</comment>
<dbReference type="PANTHER" id="PTHR42954">
    <property type="entry name" value="FE(2+) TRANSPORT PROTEIN A"/>
    <property type="match status" value="1"/>
</dbReference>
<proteinExistence type="predicted"/>
<dbReference type="AlphaFoldDB" id="A0A644U4F0"/>
<sequence>MMISPQPIDAASLPGQGPEAAHRPLGALHRGFSGHVFRILPAAHSNTLPAEEMERRLIELGFVEGARVAILHEGLFGRDPIAVRVNGATVALRRREAMAILVS</sequence>
<accession>A0A644U4F0</accession>
<dbReference type="Pfam" id="PF04023">
    <property type="entry name" value="FeoA"/>
    <property type="match status" value="1"/>
</dbReference>
<dbReference type="SUPFAM" id="SSF50037">
    <property type="entry name" value="C-terminal domain of transcriptional repressors"/>
    <property type="match status" value="1"/>
</dbReference>
<evidence type="ECO:0000256" key="1">
    <source>
        <dbReference type="ARBA" id="ARBA00023004"/>
    </source>
</evidence>
<keyword evidence="1" id="KW-0408">Iron</keyword>
<feature type="region of interest" description="Disordered" evidence="2">
    <location>
        <begin position="1"/>
        <end position="23"/>
    </location>
</feature>
<evidence type="ECO:0000313" key="4">
    <source>
        <dbReference type="EMBL" id="MPL73793.1"/>
    </source>
</evidence>
<reference evidence="4" key="1">
    <citation type="submission" date="2019-08" db="EMBL/GenBank/DDBJ databases">
        <authorList>
            <person name="Kucharzyk K."/>
            <person name="Murdoch R.W."/>
            <person name="Higgins S."/>
            <person name="Loffler F."/>
        </authorList>
    </citation>
    <scope>NUCLEOTIDE SEQUENCE</scope>
</reference>
<dbReference type="InterPro" id="IPR008988">
    <property type="entry name" value="Transcriptional_repressor_C"/>
</dbReference>
<feature type="domain" description="Ferrous iron transporter FeoA-like" evidence="3">
    <location>
        <begin position="23"/>
        <end position="103"/>
    </location>
</feature>
<dbReference type="EMBL" id="VSSQ01000075">
    <property type="protein sequence ID" value="MPL73793.1"/>
    <property type="molecule type" value="Genomic_DNA"/>
</dbReference>
<dbReference type="SMART" id="SM00899">
    <property type="entry name" value="FeoA"/>
    <property type="match status" value="1"/>
</dbReference>
<protein>
    <recommendedName>
        <fullName evidence="3">Ferrous iron transporter FeoA-like domain-containing protein</fullName>
    </recommendedName>
</protein>
<evidence type="ECO:0000259" key="3">
    <source>
        <dbReference type="SMART" id="SM00899"/>
    </source>
</evidence>
<name>A0A644U4F0_9ZZZZ</name>
<dbReference type="InterPro" id="IPR038157">
    <property type="entry name" value="FeoA_core_dom"/>
</dbReference>
<dbReference type="InterPro" id="IPR052713">
    <property type="entry name" value="FeoA"/>
</dbReference>
<dbReference type="Gene3D" id="2.30.30.90">
    <property type="match status" value="1"/>
</dbReference>